<proteinExistence type="predicted"/>
<organism evidence="2">
    <name type="scientific">Volvox carteri f. nagariensis</name>
    <dbReference type="NCBI Taxonomy" id="3068"/>
    <lineage>
        <taxon>Eukaryota</taxon>
        <taxon>Viridiplantae</taxon>
        <taxon>Chlorophyta</taxon>
        <taxon>core chlorophytes</taxon>
        <taxon>Chlorophyceae</taxon>
        <taxon>CS clade</taxon>
        <taxon>Chlamydomonadales</taxon>
        <taxon>Volvocaceae</taxon>
        <taxon>Volvox</taxon>
    </lineage>
</organism>
<dbReference type="KEGG" id="vcn:VOLCADRAFT_98580"/>
<dbReference type="GeneID" id="9626976"/>
<reference evidence="1 2" key="1">
    <citation type="journal article" date="2010" name="Science">
        <title>Genomic analysis of organismal complexity in the multicellular green alga Volvox carteri.</title>
        <authorList>
            <person name="Prochnik S.E."/>
            <person name="Umen J."/>
            <person name="Nedelcu A.M."/>
            <person name="Hallmann A."/>
            <person name="Miller S.M."/>
            <person name="Nishii I."/>
            <person name="Ferris P."/>
            <person name="Kuo A."/>
            <person name="Mitros T."/>
            <person name="Fritz-Laylin L.K."/>
            <person name="Hellsten U."/>
            <person name="Chapman J."/>
            <person name="Simakov O."/>
            <person name="Rensing S.A."/>
            <person name="Terry A."/>
            <person name="Pangilinan J."/>
            <person name="Kapitonov V."/>
            <person name="Jurka J."/>
            <person name="Salamov A."/>
            <person name="Shapiro H."/>
            <person name="Schmutz J."/>
            <person name="Grimwood J."/>
            <person name="Lindquist E."/>
            <person name="Lucas S."/>
            <person name="Grigoriev I.V."/>
            <person name="Schmitt R."/>
            <person name="Kirk D."/>
            <person name="Rokhsar D.S."/>
        </authorList>
    </citation>
    <scope>NUCLEOTIDE SEQUENCE [LARGE SCALE GENOMIC DNA]</scope>
    <source>
        <strain evidence="2">f. Nagariensis / Eve</strain>
    </source>
</reference>
<protein>
    <submittedName>
        <fullName evidence="1">Uncharacterized protein</fullName>
    </submittedName>
</protein>
<evidence type="ECO:0000313" key="2">
    <source>
        <dbReference type="Proteomes" id="UP000001058"/>
    </source>
</evidence>
<dbReference type="AlphaFoldDB" id="D8UFQ7"/>
<keyword evidence="2" id="KW-1185">Reference proteome</keyword>
<dbReference type="EMBL" id="GL378395">
    <property type="protein sequence ID" value="EFJ41420.1"/>
    <property type="molecule type" value="Genomic_DNA"/>
</dbReference>
<dbReference type="Proteomes" id="UP000001058">
    <property type="component" value="Unassembled WGS sequence"/>
</dbReference>
<dbReference type="RefSeq" id="XP_002957526.1">
    <property type="nucleotide sequence ID" value="XM_002957480.1"/>
</dbReference>
<gene>
    <name evidence="1" type="ORF">VOLCADRAFT_98580</name>
</gene>
<sequence length="235" mass="26863">MSVLDALQIGVMDFDSKRPRLEFLVNTTAWNHQQGTMLQWLGWSNSMIIYNDRVASNKFVGIVYDIMQRRQVATLPMPFYSINFNGTVAVSLNFARLYVTRRDYGYAVDSPTQELERNNTCPDNDGVWLMEGIQDPANVKPRLLVSIRQVFDFVARSDLVDPITRQKYASSFTGLDTNAVRTECRHWFNHAQLNREGTKLADEECDRVTLDAVLNGFWTPTSQRCSLDVQFAGCT</sequence>
<evidence type="ECO:0000313" key="1">
    <source>
        <dbReference type="EMBL" id="EFJ41420.1"/>
    </source>
</evidence>
<dbReference type="InParanoid" id="D8UFQ7"/>
<dbReference type="OrthoDB" id="526020at2759"/>
<accession>D8UFQ7</accession>
<name>D8UFQ7_VOLCA</name>